<dbReference type="CDD" id="cd00592">
    <property type="entry name" value="HTH_MerR-like"/>
    <property type="match status" value="1"/>
</dbReference>
<organism evidence="3 4">
    <name type="scientific">Methylobacterium pseudosasicola</name>
    <dbReference type="NCBI Taxonomy" id="582667"/>
    <lineage>
        <taxon>Bacteria</taxon>
        <taxon>Pseudomonadati</taxon>
        <taxon>Pseudomonadota</taxon>
        <taxon>Alphaproteobacteria</taxon>
        <taxon>Hyphomicrobiales</taxon>
        <taxon>Methylobacteriaceae</taxon>
        <taxon>Methylobacterium</taxon>
    </lineage>
</organism>
<evidence type="ECO:0000313" key="4">
    <source>
        <dbReference type="Proteomes" id="UP000199048"/>
    </source>
</evidence>
<dbReference type="Proteomes" id="UP000199048">
    <property type="component" value="Unassembled WGS sequence"/>
</dbReference>
<reference evidence="4" key="1">
    <citation type="submission" date="2016-10" db="EMBL/GenBank/DDBJ databases">
        <authorList>
            <person name="Varghese N."/>
            <person name="Submissions S."/>
        </authorList>
    </citation>
    <scope>NUCLEOTIDE SEQUENCE [LARGE SCALE GENOMIC DNA]</scope>
    <source>
        <strain evidence="4">BL36</strain>
    </source>
</reference>
<dbReference type="PANTHER" id="PTHR30204">
    <property type="entry name" value="REDOX-CYCLING DRUG-SENSING TRANSCRIPTIONAL ACTIVATOR SOXR"/>
    <property type="match status" value="1"/>
</dbReference>
<dbReference type="Pfam" id="PF13411">
    <property type="entry name" value="MerR_1"/>
    <property type="match status" value="1"/>
</dbReference>
<evidence type="ECO:0000313" key="3">
    <source>
        <dbReference type="EMBL" id="SFM18853.1"/>
    </source>
</evidence>
<accession>A0A1I4NUP3</accession>
<dbReference type="PANTHER" id="PTHR30204:SF93">
    <property type="entry name" value="HTH MERR-TYPE DOMAIN-CONTAINING PROTEIN"/>
    <property type="match status" value="1"/>
</dbReference>
<dbReference type="PROSITE" id="PS50937">
    <property type="entry name" value="HTH_MERR_2"/>
    <property type="match status" value="1"/>
</dbReference>
<dbReference type="EMBL" id="FOTK01000022">
    <property type="protein sequence ID" value="SFM18853.1"/>
    <property type="molecule type" value="Genomic_DNA"/>
</dbReference>
<name>A0A1I4NUP3_9HYPH</name>
<dbReference type="RefSeq" id="WP_092043358.1">
    <property type="nucleotide sequence ID" value="NZ_FOTK01000022.1"/>
</dbReference>
<keyword evidence="1 3" id="KW-0238">DNA-binding</keyword>
<dbReference type="SMART" id="SM00422">
    <property type="entry name" value="HTH_MERR"/>
    <property type="match status" value="1"/>
</dbReference>
<dbReference type="GO" id="GO:0003677">
    <property type="term" value="F:DNA binding"/>
    <property type="evidence" value="ECO:0007669"/>
    <property type="project" value="UniProtKB-KW"/>
</dbReference>
<dbReference type="PRINTS" id="PR00040">
    <property type="entry name" value="HTHMERR"/>
</dbReference>
<dbReference type="STRING" id="582667.SAMN05192568_10226"/>
<keyword evidence="4" id="KW-1185">Reference proteome</keyword>
<proteinExistence type="predicted"/>
<dbReference type="AlphaFoldDB" id="A0A1I4NUP3"/>
<dbReference type="InterPro" id="IPR047057">
    <property type="entry name" value="MerR_fam"/>
</dbReference>
<dbReference type="InterPro" id="IPR009061">
    <property type="entry name" value="DNA-bd_dom_put_sf"/>
</dbReference>
<dbReference type="InterPro" id="IPR000551">
    <property type="entry name" value="MerR-type_HTH_dom"/>
</dbReference>
<feature type="domain" description="HTH merR-type" evidence="2">
    <location>
        <begin position="5"/>
        <end position="74"/>
    </location>
</feature>
<dbReference type="GO" id="GO:0003700">
    <property type="term" value="F:DNA-binding transcription factor activity"/>
    <property type="evidence" value="ECO:0007669"/>
    <property type="project" value="InterPro"/>
</dbReference>
<gene>
    <name evidence="3" type="ORF">SAMN05192568_10226</name>
</gene>
<dbReference type="Gene3D" id="1.10.1660.10">
    <property type="match status" value="1"/>
</dbReference>
<protein>
    <submittedName>
        <fullName evidence="3">DNA-binding transcriptional regulator, MerR family</fullName>
    </submittedName>
</protein>
<dbReference type="SUPFAM" id="SSF46955">
    <property type="entry name" value="Putative DNA-binding domain"/>
    <property type="match status" value="1"/>
</dbReference>
<dbReference type="OrthoDB" id="9803659at2"/>
<evidence type="ECO:0000256" key="1">
    <source>
        <dbReference type="ARBA" id="ARBA00023125"/>
    </source>
</evidence>
<evidence type="ECO:0000259" key="2">
    <source>
        <dbReference type="PROSITE" id="PS50937"/>
    </source>
</evidence>
<sequence>MGAKTYTIGDLARLSGQPVRRIRFYSDRGLLPPALRSASNYRVYTDADVAKLDLIHALREAGVGLDTIGRLLARRLSLHDVLRTRLEILEAEIAAKHRVATVLRATLRIPNPADGDLRRIWTMSNLSNQQMKALAEQFVDAIAAGTALDGSWRRQVLDMTVPELPADPTPDQIAAWDELSRLLADPTFVREVQEGTKAFWTDALDPEAYQTASRRAYENAADAAARNLSPGSPEAQAIARTWLADSARALGRTPDSAFQDWHVAQYERNAGRLGRYRELLGVLGKDFPIAVDRTVWRWLNDALKSLQPAH</sequence>